<reference evidence="3 4" key="1">
    <citation type="submission" date="2021-06" db="EMBL/GenBank/DDBJ databases">
        <title>Caerostris extrusa draft genome.</title>
        <authorList>
            <person name="Kono N."/>
            <person name="Arakawa K."/>
        </authorList>
    </citation>
    <scope>NUCLEOTIDE SEQUENCE [LARGE SCALE GENOMIC DNA]</scope>
</reference>
<dbReference type="Pfam" id="PF14529">
    <property type="entry name" value="Exo_endo_phos_2"/>
    <property type="match status" value="1"/>
</dbReference>
<dbReference type="AlphaFoldDB" id="A0AAV4R495"/>
<dbReference type="GO" id="GO:0003964">
    <property type="term" value="F:RNA-directed DNA polymerase activity"/>
    <property type="evidence" value="ECO:0007669"/>
    <property type="project" value="UniProtKB-KW"/>
</dbReference>
<feature type="coiled-coil region" evidence="1">
    <location>
        <begin position="249"/>
        <end position="309"/>
    </location>
</feature>
<dbReference type="Proteomes" id="UP001054945">
    <property type="component" value="Unassembled WGS sequence"/>
</dbReference>
<dbReference type="PANTHER" id="PTHR36688">
    <property type="entry name" value="ENDO/EXONUCLEASE/PHOSPHATASE DOMAIN-CONTAINING PROTEIN"/>
    <property type="match status" value="1"/>
</dbReference>
<evidence type="ECO:0000256" key="1">
    <source>
        <dbReference type="SAM" id="Coils"/>
    </source>
</evidence>
<dbReference type="SUPFAM" id="SSF56219">
    <property type="entry name" value="DNase I-like"/>
    <property type="match status" value="1"/>
</dbReference>
<dbReference type="InterPro" id="IPR005135">
    <property type="entry name" value="Endo/exonuclease/phosphatase"/>
</dbReference>
<keyword evidence="3" id="KW-0695">RNA-directed DNA polymerase</keyword>
<comment type="caution">
    <text evidence="3">The sequence shown here is derived from an EMBL/GenBank/DDBJ whole genome shotgun (WGS) entry which is preliminary data.</text>
</comment>
<evidence type="ECO:0000313" key="4">
    <source>
        <dbReference type="Proteomes" id="UP001054945"/>
    </source>
</evidence>
<gene>
    <name evidence="3" type="primary">DDZ39_07810</name>
    <name evidence="3" type="ORF">CEXT_428631</name>
</gene>
<dbReference type="PANTHER" id="PTHR36688:SF2">
    <property type="entry name" value="ENDONUCLEASE_EXONUCLEASE_PHOSPHATASE DOMAIN-CONTAINING PROTEIN"/>
    <property type="match status" value="1"/>
</dbReference>
<accession>A0AAV4R495</accession>
<keyword evidence="3" id="KW-0548">Nucleotidyltransferase</keyword>
<name>A0AAV4R495_CAEEX</name>
<dbReference type="InterPro" id="IPR052560">
    <property type="entry name" value="RdDP_mobile_element"/>
</dbReference>
<keyword evidence="1" id="KW-0175">Coiled coil</keyword>
<dbReference type="InterPro" id="IPR036691">
    <property type="entry name" value="Endo/exonu/phosph_ase_sf"/>
</dbReference>
<keyword evidence="4" id="KW-1185">Reference proteome</keyword>
<keyword evidence="3" id="KW-0808">Transferase</keyword>
<proteinExistence type="predicted"/>
<evidence type="ECO:0000313" key="3">
    <source>
        <dbReference type="EMBL" id="GIY17123.1"/>
    </source>
</evidence>
<feature type="domain" description="Endonuclease/exonuclease/phosphatase" evidence="2">
    <location>
        <begin position="95"/>
        <end position="207"/>
    </location>
</feature>
<evidence type="ECO:0000259" key="2">
    <source>
        <dbReference type="Pfam" id="PF14529"/>
    </source>
</evidence>
<dbReference type="EMBL" id="BPLR01007467">
    <property type="protein sequence ID" value="GIY17123.1"/>
    <property type="molecule type" value="Genomic_DNA"/>
</dbReference>
<protein>
    <submittedName>
        <fullName evidence="3">Reverse transcriptase domain-containing protein</fullName>
    </submittedName>
</protein>
<organism evidence="3 4">
    <name type="scientific">Caerostris extrusa</name>
    <name type="common">Bark spider</name>
    <name type="synonym">Caerostris bankana</name>
    <dbReference type="NCBI Taxonomy" id="172846"/>
    <lineage>
        <taxon>Eukaryota</taxon>
        <taxon>Metazoa</taxon>
        <taxon>Ecdysozoa</taxon>
        <taxon>Arthropoda</taxon>
        <taxon>Chelicerata</taxon>
        <taxon>Arachnida</taxon>
        <taxon>Araneae</taxon>
        <taxon>Araneomorphae</taxon>
        <taxon>Entelegynae</taxon>
        <taxon>Araneoidea</taxon>
        <taxon>Araneidae</taxon>
        <taxon>Caerostris</taxon>
    </lineage>
</organism>
<sequence length="352" mass="40439">MCVLHGVLKFHEYCIENWLKLVKASCPIDKKSIIRKDYLKELKNERTQLVHQRLSLKDKYVNVFTKGILKKATYKNMELAQQFYHLDLLLPSHTITVINAYHPDTSPIDTLFLQDLASTTAETKILFGDLNAKSPSWGNNRLDAKGKQIEDLIDDLNLTILNMGEITFVSKTNGTASSLDITAISYLSADKTQLRVLESAISDHYPVLTTFSMDQDSPVQVKRSWNFRKANWDGFTQELENLCSNLPELNNLEELLSLFTRNIRNAAKHHIPRGKRKNSWIPFWKDQNIEELIHERNSINQKLQVNNNEELRRKLVEISHKLKIKSLSASRKNGLSCTVVLAREKGHFITGI</sequence>
<dbReference type="Gene3D" id="3.60.10.10">
    <property type="entry name" value="Endonuclease/exonuclease/phosphatase"/>
    <property type="match status" value="1"/>
</dbReference>